<sequence length="209" mass="23199">MDHQALAVITAPSSCPFSRSSQQAKSGQSGIPSPYAVDHVHAAAERLLPRAEAETNTSQTSKLRKLYLSSWIAQGIALEYPFGRKRVIMINGRHEGLPLEPSNDDIEIQACNQAKKRQLSAANEATASEPRQYSMVVPKQSRTIFHHFILGSFPEEQSPVREVISISQRPVVYLARRAEQRTLRPRAVTRCSLCKTCLLPACLTNPTHV</sequence>
<organism evidence="2 3">
    <name type="scientific">Echria macrotheca</name>
    <dbReference type="NCBI Taxonomy" id="438768"/>
    <lineage>
        <taxon>Eukaryota</taxon>
        <taxon>Fungi</taxon>
        <taxon>Dikarya</taxon>
        <taxon>Ascomycota</taxon>
        <taxon>Pezizomycotina</taxon>
        <taxon>Sordariomycetes</taxon>
        <taxon>Sordariomycetidae</taxon>
        <taxon>Sordariales</taxon>
        <taxon>Schizotheciaceae</taxon>
        <taxon>Echria</taxon>
    </lineage>
</organism>
<gene>
    <name evidence="2" type="ORF">QBC47DRAFT_220823</name>
</gene>
<comment type="caution">
    <text evidence="2">The sequence shown here is derived from an EMBL/GenBank/DDBJ whole genome shotgun (WGS) entry which is preliminary data.</text>
</comment>
<keyword evidence="3" id="KW-1185">Reference proteome</keyword>
<dbReference type="EMBL" id="MU839835">
    <property type="protein sequence ID" value="KAK1754558.1"/>
    <property type="molecule type" value="Genomic_DNA"/>
</dbReference>
<evidence type="ECO:0000256" key="1">
    <source>
        <dbReference type="SAM" id="MobiDB-lite"/>
    </source>
</evidence>
<proteinExistence type="predicted"/>
<feature type="region of interest" description="Disordered" evidence="1">
    <location>
        <begin position="15"/>
        <end position="34"/>
    </location>
</feature>
<protein>
    <submittedName>
        <fullName evidence="2">Uncharacterized protein</fullName>
    </submittedName>
</protein>
<evidence type="ECO:0000313" key="3">
    <source>
        <dbReference type="Proteomes" id="UP001239445"/>
    </source>
</evidence>
<accession>A0AAJ0F8N8</accession>
<dbReference type="Proteomes" id="UP001239445">
    <property type="component" value="Unassembled WGS sequence"/>
</dbReference>
<reference evidence="2" key="1">
    <citation type="submission" date="2023-06" db="EMBL/GenBank/DDBJ databases">
        <title>Genome-scale phylogeny and comparative genomics of the fungal order Sordariales.</title>
        <authorList>
            <consortium name="Lawrence Berkeley National Laboratory"/>
            <person name="Hensen N."/>
            <person name="Bonometti L."/>
            <person name="Westerberg I."/>
            <person name="Brannstrom I.O."/>
            <person name="Guillou S."/>
            <person name="Cros-Aarteil S."/>
            <person name="Calhoun S."/>
            <person name="Haridas S."/>
            <person name="Kuo A."/>
            <person name="Mondo S."/>
            <person name="Pangilinan J."/>
            <person name="Riley R."/>
            <person name="Labutti K."/>
            <person name="Andreopoulos B."/>
            <person name="Lipzen A."/>
            <person name="Chen C."/>
            <person name="Yanf M."/>
            <person name="Daum C."/>
            <person name="Ng V."/>
            <person name="Clum A."/>
            <person name="Steindorff A."/>
            <person name="Ohm R."/>
            <person name="Martin F."/>
            <person name="Silar P."/>
            <person name="Natvig D."/>
            <person name="Lalanne C."/>
            <person name="Gautier V."/>
            <person name="Ament-Velasquez S.L."/>
            <person name="Kruys A."/>
            <person name="Hutchinson M.I."/>
            <person name="Powell A.J."/>
            <person name="Barry K."/>
            <person name="Miller A.N."/>
            <person name="Grigoriev I.V."/>
            <person name="Debuchy R."/>
            <person name="Gladieux P."/>
            <person name="Thoren M.H."/>
            <person name="Johannesson H."/>
        </authorList>
    </citation>
    <scope>NUCLEOTIDE SEQUENCE</scope>
    <source>
        <strain evidence="2">PSN4</strain>
    </source>
</reference>
<name>A0AAJ0F8N8_9PEZI</name>
<evidence type="ECO:0000313" key="2">
    <source>
        <dbReference type="EMBL" id="KAK1754558.1"/>
    </source>
</evidence>
<feature type="compositionally biased region" description="Polar residues" evidence="1">
    <location>
        <begin position="15"/>
        <end position="31"/>
    </location>
</feature>
<dbReference type="AlphaFoldDB" id="A0AAJ0F8N8"/>